<keyword evidence="1" id="KW-0732">Signal</keyword>
<feature type="chain" id="PRO_5021857931" evidence="1">
    <location>
        <begin position="25"/>
        <end position="238"/>
    </location>
</feature>
<protein>
    <submittedName>
        <fullName evidence="2">Uncharacterized protein</fullName>
    </submittedName>
</protein>
<dbReference type="Proteomes" id="UP000321085">
    <property type="component" value="Unassembled WGS sequence"/>
</dbReference>
<feature type="signal peptide" evidence="1">
    <location>
        <begin position="1"/>
        <end position="24"/>
    </location>
</feature>
<evidence type="ECO:0000313" key="3">
    <source>
        <dbReference type="Proteomes" id="UP000321085"/>
    </source>
</evidence>
<sequence length="238" mass="25810">MVARCYSILLIGLAVLAAAPSSRAQQAPEASQGAETEWASGQNVAAPQGLPDIGKWMLTRRGAAADWLGQIYEGKNLREPINVIIVDEAATGVEDAKARLLAAAAQAGYPIRFGHSAGYQGYIGGRLYEQLPQGRDDAFSNDIFEVNNNHGRIFGPHQAGQAYVFTGAFSREEVDPFRSPGHRYASFNRARDDFTQNLHHRTRYKVSGFVNLDSALVADPKVTTGDHDGIAVLLRAVE</sequence>
<keyword evidence="3" id="KW-1185">Reference proteome</keyword>
<evidence type="ECO:0000313" key="2">
    <source>
        <dbReference type="EMBL" id="GEO14649.1"/>
    </source>
</evidence>
<dbReference type="EMBL" id="BJYU01000026">
    <property type="protein sequence ID" value="GEO14649.1"/>
    <property type="molecule type" value="Genomic_DNA"/>
</dbReference>
<accession>A0A512BRL9</accession>
<organism evidence="2 3">
    <name type="scientific">Microvirga aerophila</name>
    <dbReference type="NCBI Taxonomy" id="670291"/>
    <lineage>
        <taxon>Bacteria</taxon>
        <taxon>Pseudomonadati</taxon>
        <taxon>Pseudomonadota</taxon>
        <taxon>Alphaproteobacteria</taxon>
        <taxon>Hyphomicrobiales</taxon>
        <taxon>Methylobacteriaceae</taxon>
        <taxon>Microvirga</taxon>
    </lineage>
</organism>
<name>A0A512BRL9_9HYPH</name>
<dbReference type="RefSeq" id="WP_174799952.1">
    <property type="nucleotide sequence ID" value="NZ_BJYU01000026.1"/>
</dbReference>
<dbReference type="AlphaFoldDB" id="A0A512BRL9"/>
<comment type="caution">
    <text evidence="2">The sequence shown here is derived from an EMBL/GenBank/DDBJ whole genome shotgun (WGS) entry which is preliminary data.</text>
</comment>
<evidence type="ECO:0000256" key="1">
    <source>
        <dbReference type="SAM" id="SignalP"/>
    </source>
</evidence>
<reference evidence="2 3" key="1">
    <citation type="submission" date="2019-07" db="EMBL/GenBank/DDBJ databases">
        <title>Whole genome shotgun sequence of Microvirga aerophila NBRC 106136.</title>
        <authorList>
            <person name="Hosoyama A."/>
            <person name="Uohara A."/>
            <person name="Ohji S."/>
            <person name="Ichikawa N."/>
        </authorList>
    </citation>
    <scope>NUCLEOTIDE SEQUENCE [LARGE SCALE GENOMIC DNA]</scope>
    <source>
        <strain evidence="2 3">NBRC 106136</strain>
    </source>
</reference>
<gene>
    <name evidence="2" type="ORF">MAE02_23450</name>
</gene>
<proteinExistence type="predicted"/>